<dbReference type="PANTHER" id="PTHR43459">
    <property type="entry name" value="ENOYL-COA HYDRATASE"/>
    <property type="match status" value="1"/>
</dbReference>
<name>A0ABN5X893_9GAMM</name>
<proteinExistence type="inferred from homology"/>
<dbReference type="SUPFAM" id="SSF52096">
    <property type="entry name" value="ClpP/crotonase"/>
    <property type="match status" value="1"/>
</dbReference>
<protein>
    <submittedName>
        <fullName evidence="3">2-(1,2-epoxy-1,2-dihydrophenyl)acetyl-CoA isomerase</fullName>
    </submittedName>
</protein>
<dbReference type="PANTHER" id="PTHR43459:SF1">
    <property type="entry name" value="EG:BACN32G11.4 PROTEIN"/>
    <property type="match status" value="1"/>
</dbReference>
<dbReference type="EMBL" id="AP019416">
    <property type="protein sequence ID" value="BBI54262.1"/>
    <property type="molecule type" value="Genomic_DNA"/>
</dbReference>
<evidence type="ECO:0000256" key="1">
    <source>
        <dbReference type="ARBA" id="ARBA00005254"/>
    </source>
</evidence>
<dbReference type="GO" id="GO:0016853">
    <property type="term" value="F:isomerase activity"/>
    <property type="evidence" value="ECO:0007669"/>
    <property type="project" value="UniProtKB-KW"/>
</dbReference>
<reference evidence="4" key="1">
    <citation type="journal article" date="2019" name="Microbiol. Resour. Announc.">
        <title>Complete Genome Sequence of Halomonas olivaria, a Moderately Halophilic Bacterium Isolated from Olive Processing Effluents, Obtained by Nanopore Sequencing.</title>
        <authorList>
            <person name="Nagata S."/>
            <person name="Ii K.M."/>
            <person name="Tsukimi T."/>
            <person name="Miura M.C."/>
            <person name="Galipon J."/>
            <person name="Arakawa K."/>
        </authorList>
    </citation>
    <scope>NUCLEOTIDE SEQUENCE [LARGE SCALE GENOMIC DNA]</scope>
    <source>
        <strain evidence="4">TYRC17</strain>
    </source>
</reference>
<gene>
    <name evidence="3" type="ORF">HORIV_66830</name>
</gene>
<sequence length="302" mass="32744">MSQAPLLYSVEDGVACITLNRPESLNSFNTEMHAEMRKVLEAVRQDSSVRALLLTGNGRGFCAGQDLSDRSVAPGEQAPDLGESLEKRYNPMLRAFKDMPFPTICAVNGVAAGAGANIALACDIVLAARSASFIQAFCKIGLIPDSGGTWTLPNLVGMARAKGLAMLGDKLPAETAEQWGMIWRCVDDEALQEEAMSMARHLATQPTRGLALIKRALHASSDNSFNEQLDLERDLQRLAGRSEDTAKASALSWKNAVPPSRESNMPALPPRPNAPAKSYGEECYRSSFLLRRKALSEENVHE</sequence>
<keyword evidence="4" id="KW-1185">Reference proteome</keyword>
<organism evidence="3 4">
    <name type="scientific">Vreelandella olivaria</name>
    <dbReference type="NCBI Taxonomy" id="390919"/>
    <lineage>
        <taxon>Bacteria</taxon>
        <taxon>Pseudomonadati</taxon>
        <taxon>Pseudomonadota</taxon>
        <taxon>Gammaproteobacteria</taxon>
        <taxon>Oceanospirillales</taxon>
        <taxon>Halomonadaceae</taxon>
        <taxon>Vreelandella</taxon>
    </lineage>
</organism>
<accession>A0ABN5X893</accession>
<dbReference type="InterPro" id="IPR011968">
    <property type="entry name" value="PaaB1"/>
</dbReference>
<evidence type="ECO:0000313" key="4">
    <source>
        <dbReference type="Proteomes" id="UP000289555"/>
    </source>
</evidence>
<evidence type="ECO:0000256" key="2">
    <source>
        <dbReference type="SAM" id="MobiDB-lite"/>
    </source>
</evidence>
<dbReference type="Proteomes" id="UP000289555">
    <property type="component" value="Chromosome"/>
</dbReference>
<feature type="region of interest" description="Disordered" evidence="2">
    <location>
        <begin position="246"/>
        <end position="279"/>
    </location>
</feature>
<dbReference type="InterPro" id="IPR014748">
    <property type="entry name" value="Enoyl-CoA_hydra_C"/>
</dbReference>
<dbReference type="InterPro" id="IPR029045">
    <property type="entry name" value="ClpP/crotonase-like_dom_sf"/>
</dbReference>
<evidence type="ECO:0000313" key="3">
    <source>
        <dbReference type="EMBL" id="BBI54262.1"/>
    </source>
</evidence>
<dbReference type="Gene3D" id="3.90.226.10">
    <property type="entry name" value="2-enoyl-CoA Hydratase, Chain A, domain 1"/>
    <property type="match status" value="1"/>
</dbReference>
<dbReference type="CDD" id="cd06558">
    <property type="entry name" value="crotonase-like"/>
    <property type="match status" value="1"/>
</dbReference>
<dbReference type="InterPro" id="IPR001753">
    <property type="entry name" value="Enoyl-CoA_hydra/iso"/>
</dbReference>
<dbReference type="Gene3D" id="1.10.12.10">
    <property type="entry name" value="Lyase 2-enoyl-coa Hydratase, Chain A, domain 2"/>
    <property type="match status" value="1"/>
</dbReference>
<comment type="similarity">
    <text evidence="1">Belongs to the enoyl-CoA hydratase/isomerase family.</text>
</comment>
<dbReference type="NCBIfam" id="TIGR02280">
    <property type="entry name" value="PaaB1"/>
    <property type="match status" value="1"/>
</dbReference>
<keyword evidence="3" id="KW-0413">Isomerase</keyword>
<dbReference type="Pfam" id="PF00378">
    <property type="entry name" value="ECH_1"/>
    <property type="match status" value="1"/>
</dbReference>